<dbReference type="PANTHER" id="PTHR42988">
    <property type="entry name" value="PHOSPHOHYDROLASE"/>
    <property type="match status" value="1"/>
</dbReference>
<organism evidence="6 7">
    <name type="scientific">Chitinophaga barathri</name>
    <dbReference type="NCBI Taxonomy" id="1647451"/>
    <lineage>
        <taxon>Bacteria</taxon>
        <taxon>Pseudomonadati</taxon>
        <taxon>Bacteroidota</taxon>
        <taxon>Chitinophagia</taxon>
        <taxon>Chitinophagales</taxon>
        <taxon>Chitinophagaceae</taxon>
        <taxon>Chitinophaga</taxon>
    </lineage>
</organism>
<dbReference type="AlphaFoldDB" id="A0A3N4MVS5"/>
<keyword evidence="7" id="KW-1185">Reference proteome</keyword>
<dbReference type="Gene3D" id="1.25.40.10">
    <property type="entry name" value="Tetratricopeptide repeat domain"/>
    <property type="match status" value="1"/>
</dbReference>
<dbReference type="OrthoDB" id="1488560at2"/>
<evidence type="ECO:0000256" key="4">
    <source>
        <dbReference type="ARBA" id="ARBA00025742"/>
    </source>
</evidence>
<evidence type="ECO:0000256" key="1">
    <source>
        <dbReference type="ARBA" id="ARBA00022723"/>
    </source>
</evidence>
<dbReference type="GO" id="GO:0016787">
    <property type="term" value="F:hydrolase activity"/>
    <property type="evidence" value="ECO:0007669"/>
    <property type="project" value="UniProtKB-KW"/>
</dbReference>
<keyword evidence="3" id="KW-0408">Iron</keyword>
<dbReference type="InterPro" id="IPR004843">
    <property type="entry name" value="Calcineurin-like_PHP"/>
</dbReference>
<feature type="domain" description="Calcineurin-like phosphoesterase" evidence="5">
    <location>
        <begin position="3"/>
        <end position="240"/>
    </location>
</feature>
<dbReference type="InterPro" id="IPR029052">
    <property type="entry name" value="Metallo-depent_PP-like"/>
</dbReference>
<dbReference type="InterPro" id="IPR027417">
    <property type="entry name" value="P-loop_NTPase"/>
</dbReference>
<dbReference type="Gene3D" id="3.60.21.10">
    <property type="match status" value="1"/>
</dbReference>
<evidence type="ECO:0000313" key="7">
    <source>
        <dbReference type="Proteomes" id="UP000279089"/>
    </source>
</evidence>
<accession>A0A3N4MVS5</accession>
<dbReference type="GO" id="GO:0046872">
    <property type="term" value="F:metal ion binding"/>
    <property type="evidence" value="ECO:0007669"/>
    <property type="project" value="UniProtKB-KW"/>
</dbReference>
<sequence>MKLKILHLSDLHFKSTGLAQDVVVSSLLTAIQELCEKEDKPDLLLLTGDVAFGGKPEEYKKAKEFIDGVADCCGIGKGRIFIIPGNHDVERSRIKPGYVKWWYSFKNEQELHEVLSSEDAFPKVMATTTAYFEFIKSYMDNLAFGRYGEYVAEMPLGNDGLKLKIVGLNSAFFCGYDGDDNKQLALGLPQVACYGQTNIRKEVVLSMVHHPEMCFHYCDNAAWNTVKRKSDLVLSGHIHDAGNSFRRDGNAGETVFIAAGAGYESRSSQNGFNIIEIDPDDLKIKGMHYKYLPERHTWVVNKDINVETDGVFEFSLQKAGHVCKRPEPIFQKSTGSQPALLSSGTPASAVNGFRYSPVPPQPYYKPSYLVNRNFVGRQAELNALDDWASAANPYTVLLFEAMGGTGKSMLTWEWTINQAKKARSDWKGIFWYSFYEKGAIMTDFCRHALAYITGQNVKDFEEMKTPALADMLIPLLSSGAWLVILDGLERVLENYNNTRFAEDFLIKTPEEVENISKKHPCACINDEDDDLLQRLATCTPSKILASSRLVPRALLNVSDQPIPGVLRYLLQGLRPTDAEAMFRDANISGDSAAIQNYLTTNCGCHPLTIGVLVGLIRHYMPGRGNFDKWVNDPAGGGKLNLASLDLVARQNHILSVAMNMLPSKSWQLLSTLTLIYEAVDYSTLLALNPHLPPEPEEVTEPQNPEISRWAWKDLTDKEKEIRKKNYVAAQKRWKNYLEAMENWRNSDEFRAADIELGKTVQDLEVRGLVQYEAQTDRYELHPVVRAVASGRMAPDETREFGQLVVDHFSSRTHVPHQYAKTLEDVSDGLNIVRILLRMGRYEKAFLALRPDLSNTLAFRLEAHNLLLTLLRQFFPNGWLTSAPELNDERAGALLTLATIAMSSLGDWDKTFAIHEYLLSEFNENDLPDLTTSLRNVAFYFDCQGDYATENRILDLALKVSEFSDNQQSIFMCRFFKYSSLVSLGWLEEAEKMWPLLDKMGRKWNYNSYRQGSLENTYAYFQWQKGNLQKKHITDALNLAEPDTNRSTVRSLHWLTGIWHIEKEEWREALESLSIAVSMARVASIADNGAETLLALAKFKLGQLPQPVQEAERLANLRKPAYYALAELWLAIGDMEQVKKHALSAYKKASGNGEPYVYRYWLNKAAALLRKAGAEIPVLPPYDPAAAKIYPWEAKIIALVERLEREQKEKQPG</sequence>
<gene>
    <name evidence="6" type="ORF">EG028_20460</name>
</gene>
<dbReference type="Pfam" id="PF00149">
    <property type="entry name" value="Metallophos"/>
    <property type="match status" value="1"/>
</dbReference>
<keyword evidence="2" id="KW-0378">Hydrolase</keyword>
<dbReference type="Proteomes" id="UP000279089">
    <property type="component" value="Unassembled WGS sequence"/>
</dbReference>
<evidence type="ECO:0000259" key="5">
    <source>
        <dbReference type="Pfam" id="PF00149"/>
    </source>
</evidence>
<reference evidence="7" key="1">
    <citation type="submission" date="2018-11" db="EMBL/GenBank/DDBJ databases">
        <title>Chitinophaga lutea sp.nov., isolate from arsenic contaminated soil.</title>
        <authorList>
            <person name="Zong Y."/>
        </authorList>
    </citation>
    <scope>NUCLEOTIDE SEQUENCE [LARGE SCALE GENOMIC DNA]</scope>
    <source>
        <strain evidence="7">YLT18</strain>
    </source>
</reference>
<comment type="similarity">
    <text evidence="4">Belongs to the cyclic nucleotide phosphodiesterase class-III family.</text>
</comment>
<evidence type="ECO:0000256" key="2">
    <source>
        <dbReference type="ARBA" id="ARBA00022801"/>
    </source>
</evidence>
<protein>
    <recommendedName>
        <fullName evidence="5">Calcineurin-like phosphoesterase domain-containing protein</fullName>
    </recommendedName>
</protein>
<dbReference type="SUPFAM" id="SSF56300">
    <property type="entry name" value="Metallo-dependent phosphatases"/>
    <property type="match status" value="1"/>
</dbReference>
<proteinExistence type="inferred from homology"/>
<dbReference type="InterPro" id="IPR011990">
    <property type="entry name" value="TPR-like_helical_dom_sf"/>
</dbReference>
<dbReference type="EMBL" id="RMBX01000011">
    <property type="protein sequence ID" value="RPD39493.1"/>
    <property type="molecule type" value="Genomic_DNA"/>
</dbReference>
<dbReference type="SUPFAM" id="SSF52540">
    <property type="entry name" value="P-loop containing nucleoside triphosphate hydrolases"/>
    <property type="match status" value="1"/>
</dbReference>
<dbReference type="RefSeq" id="WP_120518137.1">
    <property type="nucleotide sequence ID" value="NZ_QXZY01000011.1"/>
</dbReference>
<dbReference type="PANTHER" id="PTHR42988:SF2">
    <property type="entry name" value="CYCLIC NUCLEOTIDE PHOSPHODIESTERASE CBUA0032-RELATED"/>
    <property type="match status" value="1"/>
</dbReference>
<comment type="caution">
    <text evidence="6">The sequence shown here is derived from an EMBL/GenBank/DDBJ whole genome shotgun (WGS) entry which is preliminary data.</text>
</comment>
<evidence type="ECO:0000256" key="3">
    <source>
        <dbReference type="ARBA" id="ARBA00023004"/>
    </source>
</evidence>
<dbReference type="InterPro" id="IPR050884">
    <property type="entry name" value="CNP_phosphodiesterase-III"/>
</dbReference>
<evidence type="ECO:0000313" key="6">
    <source>
        <dbReference type="EMBL" id="RPD39493.1"/>
    </source>
</evidence>
<dbReference type="Gene3D" id="3.40.50.300">
    <property type="entry name" value="P-loop containing nucleotide triphosphate hydrolases"/>
    <property type="match status" value="1"/>
</dbReference>
<name>A0A3N4MVS5_9BACT</name>
<keyword evidence="1" id="KW-0479">Metal-binding</keyword>